<evidence type="ECO:0000313" key="1">
    <source>
        <dbReference type="EMBL" id="KAF6035914.1"/>
    </source>
</evidence>
<dbReference type="AlphaFoldDB" id="A0A7J7KDA0"/>
<keyword evidence="2" id="KW-1185">Reference proteome</keyword>
<sequence length="76" mass="8946">MFSYTGYNLEGTYEQSVVLVWTLVTDFIAANLPYNEPLNKVYVVLKSRDRNDKQRISRSFSQEWSQSAFMEEVILE</sequence>
<comment type="caution">
    <text evidence="1">The sequence shown here is derived from an EMBL/GenBank/DDBJ whole genome shotgun (WGS) entry which is preliminary data.</text>
</comment>
<dbReference type="EMBL" id="VXIV02000809">
    <property type="protein sequence ID" value="KAF6035914.1"/>
    <property type="molecule type" value="Genomic_DNA"/>
</dbReference>
<name>A0A7J7KDA0_BUGNE</name>
<evidence type="ECO:0000313" key="2">
    <source>
        <dbReference type="Proteomes" id="UP000593567"/>
    </source>
</evidence>
<gene>
    <name evidence="1" type="ORF">EB796_005773</name>
</gene>
<dbReference type="Proteomes" id="UP000593567">
    <property type="component" value="Unassembled WGS sequence"/>
</dbReference>
<proteinExistence type="predicted"/>
<protein>
    <submittedName>
        <fullName evidence="1">Uncharacterized protein</fullName>
    </submittedName>
</protein>
<accession>A0A7J7KDA0</accession>
<reference evidence="1" key="1">
    <citation type="submission" date="2020-06" db="EMBL/GenBank/DDBJ databases">
        <title>Draft genome of Bugula neritina, a colonial animal packing powerful symbionts and potential medicines.</title>
        <authorList>
            <person name="Rayko M."/>
        </authorList>
    </citation>
    <scope>NUCLEOTIDE SEQUENCE [LARGE SCALE GENOMIC DNA]</scope>
    <source>
        <strain evidence="1">Kwan_BN1</strain>
    </source>
</reference>
<organism evidence="1 2">
    <name type="scientific">Bugula neritina</name>
    <name type="common">Brown bryozoan</name>
    <name type="synonym">Sertularia neritina</name>
    <dbReference type="NCBI Taxonomy" id="10212"/>
    <lineage>
        <taxon>Eukaryota</taxon>
        <taxon>Metazoa</taxon>
        <taxon>Spiralia</taxon>
        <taxon>Lophotrochozoa</taxon>
        <taxon>Bryozoa</taxon>
        <taxon>Gymnolaemata</taxon>
        <taxon>Cheilostomatida</taxon>
        <taxon>Flustrina</taxon>
        <taxon>Buguloidea</taxon>
        <taxon>Bugulidae</taxon>
        <taxon>Bugula</taxon>
    </lineage>
</organism>